<dbReference type="OrthoDB" id="2692853at2759"/>
<evidence type="ECO:0000256" key="1">
    <source>
        <dbReference type="SAM" id="MobiDB-lite"/>
    </source>
</evidence>
<gene>
    <name evidence="2" type="ORF">F5147DRAFT_764485</name>
</gene>
<protein>
    <submittedName>
        <fullName evidence="2">Uncharacterized protein</fullName>
    </submittedName>
</protein>
<reference evidence="2" key="1">
    <citation type="journal article" date="2020" name="New Phytol.">
        <title>Comparative genomics reveals dynamic genome evolution in host specialist ectomycorrhizal fungi.</title>
        <authorList>
            <person name="Lofgren L.A."/>
            <person name="Nguyen N.H."/>
            <person name="Vilgalys R."/>
            <person name="Ruytinx J."/>
            <person name="Liao H.L."/>
            <person name="Branco S."/>
            <person name="Kuo A."/>
            <person name="LaButti K."/>
            <person name="Lipzen A."/>
            <person name="Andreopoulos W."/>
            <person name="Pangilinan J."/>
            <person name="Riley R."/>
            <person name="Hundley H."/>
            <person name="Na H."/>
            <person name="Barry K."/>
            <person name="Grigoriev I.V."/>
            <person name="Stajich J.E."/>
            <person name="Kennedy P.G."/>
        </authorList>
    </citation>
    <scope>NUCLEOTIDE SEQUENCE</scope>
    <source>
        <strain evidence="2">FC423</strain>
    </source>
</reference>
<feature type="compositionally biased region" description="Basic and acidic residues" evidence="1">
    <location>
        <begin position="11"/>
        <end position="20"/>
    </location>
</feature>
<accession>A0A9P7ETJ9</accession>
<dbReference type="GeneID" id="64702970"/>
<dbReference type="Proteomes" id="UP000823399">
    <property type="component" value="Unassembled WGS sequence"/>
</dbReference>
<feature type="compositionally biased region" description="Basic and acidic residues" evidence="1">
    <location>
        <begin position="102"/>
        <end position="123"/>
    </location>
</feature>
<feature type="region of interest" description="Disordered" evidence="1">
    <location>
        <begin position="1"/>
        <end position="31"/>
    </location>
</feature>
<sequence length="253" mass="28263">MASRADAATLEDNHKREKIEPLTFPHNLGRDSPFSSCPLCSTGVDLLALMTSALSLLALRKQTECNDATTDPAGTEERTEWKLATPAEQGQRSTPEPPLGPDLDKSDHRYSEKDMITTDRGDAEEVQGGEKSSTREPRRMWPPNALKEGRMDPGPVHCTVHAASDAQEGQQLYLSAIERKPVVWHIRSTMSKKRTMWRQTGKTNAGGENNKDTIKIALGCFQVARHISCWNVRNEAGRQGAVKMREKKNRMRE</sequence>
<evidence type="ECO:0000313" key="2">
    <source>
        <dbReference type="EMBL" id="KAG2090011.1"/>
    </source>
</evidence>
<comment type="caution">
    <text evidence="2">The sequence shown here is derived from an EMBL/GenBank/DDBJ whole genome shotgun (WGS) entry which is preliminary data.</text>
</comment>
<organism evidence="2 3">
    <name type="scientific">Suillus discolor</name>
    <dbReference type="NCBI Taxonomy" id="1912936"/>
    <lineage>
        <taxon>Eukaryota</taxon>
        <taxon>Fungi</taxon>
        <taxon>Dikarya</taxon>
        <taxon>Basidiomycota</taxon>
        <taxon>Agaricomycotina</taxon>
        <taxon>Agaricomycetes</taxon>
        <taxon>Agaricomycetidae</taxon>
        <taxon>Boletales</taxon>
        <taxon>Suillineae</taxon>
        <taxon>Suillaceae</taxon>
        <taxon>Suillus</taxon>
    </lineage>
</organism>
<dbReference type="AlphaFoldDB" id="A0A9P7ETJ9"/>
<keyword evidence="3" id="KW-1185">Reference proteome</keyword>
<dbReference type="EMBL" id="JABBWM010000107">
    <property type="protein sequence ID" value="KAG2090011.1"/>
    <property type="molecule type" value="Genomic_DNA"/>
</dbReference>
<evidence type="ECO:0000313" key="3">
    <source>
        <dbReference type="Proteomes" id="UP000823399"/>
    </source>
</evidence>
<proteinExistence type="predicted"/>
<feature type="region of interest" description="Disordered" evidence="1">
    <location>
        <begin position="67"/>
        <end position="151"/>
    </location>
</feature>
<name>A0A9P7ETJ9_9AGAM</name>
<dbReference type="RefSeq" id="XP_041286070.1">
    <property type="nucleotide sequence ID" value="XM_041440711.1"/>
</dbReference>